<dbReference type="PROSITE" id="PS01124">
    <property type="entry name" value="HTH_ARAC_FAMILY_2"/>
    <property type="match status" value="1"/>
</dbReference>
<dbReference type="EMBL" id="MLQM01000102">
    <property type="protein sequence ID" value="OHV01131.1"/>
    <property type="molecule type" value="Genomic_DNA"/>
</dbReference>
<dbReference type="AlphaFoldDB" id="A0A1S1NIL2"/>
<evidence type="ECO:0000256" key="1">
    <source>
        <dbReference type="ARBA" id="ARBA00023015"/>
    </source>
</evidence>
<organism evidence="5 6">
    <name type="scientific">Mycobacterium talmoniae</name>
    <dbReference type="NCBI Taxonomy" id="1858794"/>
    <lineage>
        <taxon>Bacteria</taxon>
        <taxon>Bacillati</taxon>
        <taxon>Actinomycetota</taxon>
        <taxon>Actinomycetes</taxon>
        <taxon>Mycobacteriales</taxon>
        <taxon>Mycobacteriaceae</taxon>
        <taxon>Mycobacterium</taxon>
    </lineage>
</organism>
<gene>
    <name evidence="5" type="ORF">BKN37_17320</name>
</gene>
<dbReference type="RefSeq" id="WP_071028113.1">
    <property type="nucleotide sequence ID" value="NZ_MLQM01000102.1"/>
</dbReference>
<keyword evidence="1" id="KW-0805">Transcription regulation</keyword>
<dbReference type="GO" id="GO:0043565">
    <property type="term" value="F:sequence-specific DNA binding"/>
    <property type="evidence" value="ECO:0007669"/>
    <property type="project" value="InterPro"/>
</dbReference>
<comment type="caution">
    <text evidence="5">The sequence shown here is derived from an EMBL/GenBank/DDBJ whole genome shotgun (WGS) entry which is preliminary data.</text>
</comment>
<accession>A0A1S1NIL2</accession>
<dbReference type="PANTHER" id="PTHR46796">
    <property type="entry name" value="HTH-TYPE TRANSCRIPTIONAL ACTIVATOR RHAS-RELATED"/>
    <property type="match status" value="1"/>
</dbReference>
<dbReference type="GO" id="GO:0003700">
    <property type="term" value="F:DNA-binding transcription factor activity"/>
    <property type="evidence" value="ECO:0007669"/>
    <property type="project" value="InterPro"/>
</dbReference>
<dbReference type="Proteomes" id="UP000179734">
    <property type="component" value="Unassembled WGS sequence"/>
</dbReference>
<evidence type="ECO:0000256" key="3">
    <source>
        <dbReference type="ARBA" id="ARBA00023163"/>
    </source>
</evidence>
<evidence type="ECO:0000313" key="6">
    <source>
        <dbReference type="Proteomes" id="UP000179734"/>
    </source>
</evidence>
<reference evidence="5 6" key="1">
    <citation type="submission" date="2016-10" db="EMBL/GenBank/DDBJ databases">
        <title>Genome sequence of Mycobacterium talmonii.</title>
        <authorList>
            <person name="Greninger A.L."/>
            <person name="Elliott B."/>
            <person name="Vasireddy S."/>
            <person name="Vasireddy R."/>
        </authorList>
    </citation>
    <scope>NUCLEOTIDE SEQUENCE [LARGE SCALE GENOMIC DNA]</scope>
    <source>
        <strain evidence="6">NE-TNMC-100812</strain>
    </source>
</reference>
<dbReference type="PANTHER" id="PTHR46796:SF15">
    <property type="entry name" value="BLL1074 PROTEIN"/>
    <property type="match status" value="1"/>
</dbReference>
<dbReference type="SUPFAM" id="SSF46689">
    <property type="entry name" value="Homeodomain-like"/>
    <property type="match status" value="1"/>
</dbReference>
<evidence type="ECO:0000256" key="2">
    <source>
        <dbReference type="ARBA" id="ARBA00023125"/>
    </source>
</evidence>
<dbReference type="InterPro" id="IPR018060">
    <property type="entry name" value="HTH_AraC"/>
</dbReference>
<dbReference type="InterPro" id="IPR009057">
    <property type="entry name" value="Homeodomain-like_sf"/>
</dbReference>
<keyword evidence="3" id="KW-0804">Transcription</keyword>
<evidence type="ECO:0000313" key="5">
    <source>
        <dbReference type="EMBL" id="OHV01131.1"/>
    </source>
</evidence>
<dbReference type="Pfam" id="PF12833">
    <property type="entry name" value="HTH_18"/>
    <property type="match status" value="1"/>
</dbReference>
<dbReference type="InterPro" id="IPR050204">
    <property type="entry name" value="AraC_XylS_family_regulators"/>
</dbReference>
<protein>
    <submittedName>
        <fullName evidence="5">AraC family transcriptional regulator</fullName>
    </submittedName>
</protein>
<sequence length="281" mass="30896">MVGYRALEVPEPAVHRGMPSSTLTFIVSLDDGVEAADTADALPAARPHPIILGGLHVQASHVRQRRGQAGVQVAVHPLASRALFGVPAAELSVTDFDAGPVLGRAAAELHERSTEARRWPEAFALVTNYLVAARQRRDRVTVRPEVAYAWHLLERSRGRAPVGALAERVGVSTRHLSTLFRREVGRTPKTVAMLMRFEYAAARIADAARRRQRVDLAGIAADAGYCDQAHLTREFVRFTGVSPRVWLADEFQNIQDGGHHVRSEWCHDQFESDRLVDPAGA</sequence>
<keyword evidence="2" id="KW-0238">DNA-binding</keyword>
<name>A0A1S1NIL2_9MYCO</name>
<feature type="domain" description="HTH araC/xylS-type" evidence="4">
    <location>
        <begin position="143"/>
        <end position="249"/>
    </location>
</feature>
<evidence type="ECO:0000259" key="4">
    <source>
        <dbReference type="PROSITE" id="PS01124"/>
    </source>
</evidence>
<proteinExistence type="predicted"/>
<keyword evidence="6" id="KW-1185">Reference proteome</keyword>
<dbReference type="Gene3D" id="1.10.10.60">
    <property type="entry name" value="Homeodomain-like"/>
    <property type="match status" value="1"/>
</dbReference>
<dbReference type="SMART" id="SM00342">
    <property type="entry name" value="HTH_ARAC"/>
    <property type="match status" value="1"/>
</dbReference>